<dbReference type="PROSITE" id="PS50901">
    <property type="entry name" value="FTSK"/>
    <property type="match status" value="1"/>
</dbReference>
<dbReference type="PANTHER" id="PTHR22683">
    <property type="entry name" value="SPORULATION PROTEIN RELATED"/>
    <property type="match status" value="1"/>
</dbReference>
<keyword evidence="10" id="KW-0238">DNA-binding</keyword>
<evidence type="ECO:0000256" key="5">
    <source>
        <dbReference type="ARBA" id="ARBA00022692"/>
    </source>
</evidence>
<evidence type="ECO:0000256" key="4">
    <source>
        <dbReference type="ARBA" id="ARBA00022618"/>
    </source>
</evidence>
<dbReference type="Gene3D" id="3.40.50.300">
    <property type="entry name" value="P-loop containing nucleotide triphosphate hydrolases"/>
    <property type="match status" value="1"/>
</dbReference>
<dbReference type="SUPFAM" id="SSF52540">
    <property type="entry name" value="P-loop containing nucleoside triphosphate hydrolases"/>
    <property type="match status" value="1"/>
</dbReference>
<protein>
    <recommendedName>
        <fullName evidence="15">FtsK domain-containing protein</fullName>
    </recommendedName>
</protein>
<dbReference type="PANTHER" id="PTHR22683:SF41">
    <property type="entry name" value="DNA TRANSLOCASE FTSK"/>
    <property type="match status" value="1"/>
</dbReference>
<feature type="transmembrane region" description="Helical" evidence="14">
    <location>
        <begin position="139"/>
        <end position="160"/>
    </location>
</feature>
<dbReference type="Proteomes" id="UP000178615">
    <property type="component" value="Unassembled WGS sequence"/>
</dbReference>
<comment type="similarity">
    <text evidence="2">Belongs to the FtsK/SpoIIIE/SftA family.</text>
</comment>
<evidence type="ECO:0000256" key="2">
    <source>
        <dbReference type="ARBA" id="ARBA00006474"/>
    </source>
</evidence>
<dbReference type="InterPro" id="IPR041027">
    <property type="entry name" value="FtsK_alpha"/>
</dbReference>
<dbReference type="GO" id="GO:0051301">
    <property type="term" value="P:cell division"/>
    <property type="evidence" value="ECO:0007669"/>
    <property type="project" value="UniProtKB-KW"/>
</dbReference>
<keyword evidence="5 14" id="KW-0812">Transmembrane</keyword>
<dbReference type="GO" id="GO:0005524">
    <property type="term" value="F:ATP binding"/>
    <property type="evidence" value="ECO:0007669"/>
    <property type="project" value="UniProtKB-UniRule"/>
</dbReference>
<dbReference type="Pfam" id="PF01580">
    <property type="entry name" value="FtsK_SpoIIIE"/>
    <property type="match status" value="1"/>
</dbReference>
<proteinExistence type="inferred from homology"/>
<keyword evidence="11 14" id="KW-0472">Membrane</keyword>
<dbReference type="AlphaFoldDB" id="A0A1F4UNB5"/>
<organism evidence="16 17">
    <name type="scientific">candidate division WWE3 bacterium RBG_19FT_COMBO_34_6</name>
    <dbReference type="NCBI Taxonomy" id="1802612"/>
    <lineage>
        <taxon>Bacteria</taxon>
        <taxon>Katanobacteria</taxon>
    </lineage>
</organism>
<dbReference type="GO" id="GO:0003677">
    <property type="term" value="F:DNA binding"/>
    <property type="evidence" value="ECO:0007669"/>
    <property type="project" value="UniProtKB-KW"/>
</dbReference>
<evidence type="ECO:0000256" key="7">
    <source>
        <dbReference type="ARBA" id="ARBA00022829"/>
    </source>
</evidence>
<dbReference type="InterPro" id="IPR027417">
    <property type="entry name" value="P-loop_NTPase"/>
</dbReference>
<evidence type="ECO:0000313" key="16">
    <source>
        <dbReference type="EMBL" id="OGC46352.1"/>
    </source>
</evidence>
<accession>A0A1F4UNB5</accession>
<evidence type="ECO:0000259" key="15">
    <source>
        <dbReference type="PROSITE" id="PS50901"/>
    </source>
</evidence>
<evidence type="ECO:0000256" key="3">
    <source>
        <dbReference type="ARBA" id="ARBA00022475"/>
    </source>
</evidence>
<keyword evidence="12" id="KW-0131">Cell cycle</keyword>
<feature type="transmembrane region" description="Helical" evidence="14">
    <location>
        <begin position="54"/>
        <end position="78"/>
    </location>
</feature>
<dbReference type="Gene3D" id="3.30.980.40">
    <property type="match status" value="1"/>
</dbReference>
<evidence type="ECO:0000256" key="9">
    <source>
        <dbReference type="ARBA" id="ARBA00022989"/>
    </source>
</evidence>
<dbReference type="InterPro" id="IPR050206">
    <property type="entry name" value="FtsK/SpoIIIE/SftA"/>
</dbReference>
<dbReference type="Pfam" id="PF17854">
    <property type="entry name" value="FtsK_alpha"/>
    <property type="match status" value="1"/>
</dbReference>
<feature type="transmembrane region" description="Helical" evidence="14">
    <location>
        <begin position="20"/>
        <end position="42"/>
    </location>
</feature>
<comment type="caution">
    <text evidence="16">The sequence shown here is derived from an EMBL/GenBank/DDBJ whole genome shotgun (WGS) entry which is preliminary data.</text>
</comment>
<dbReference type="InterPro" id="IPR025199">
    <property type="entry name" value="FtsK_4TM"/>
</dbReference>
<sequence>MGKRGRKRKFKLSFNLSSEALRSILAVVLILAGFMVIVSFIAPDFPVNSKIQLLLRKVFGLSSVITPFILIISGLLFIDALKIKIKEFRIILGLLTLLATLSSFLHLFLQNDKAKILAIEGKGGGFIGYVISSTLKSTVSIYGAFFVLIALVIISLILIFNISFDQILNFYTNIFKSGKFFGLGKPKIADSDLEVTPGMSSLEENSDQPDIIVSKNHEDFLESKFEIVKSMSEPQIDLSTGMSITSGISPKTTSASVSPWPPRDTIWELPPLELLDDISSIPPDTGDIEENKRIIVSTLKSFDVPAEVVDCQIGPTFTKYMLESPPGVRVAKISNLQGDLALALASPTGAVRIEAPIPGKKQVGIEVPNKKRANINFKSLITSEQMKSVKSKLAVVLGKDVGGVTHVYDIGKMPHLLIAGTTGSGKSIFIHNIIFSILYRASPQEVKFIMIDPKRVELSAYKDIPHLYTPMVNDFEAASSVFKWAIVEMHKRYKMFESVKARNIESY</sequence>
<evidence type="ECO:0000256" key="6">
    <source>
        <dbReference type="ARBA" id="ARBA00022741"/>
    </source>
</evidence>
<keyword evidence="7" id="KW-0159">Chromosome partition</keyword>
<reference evidence="16 17" key="1">
    <citation type="journal article" date="2016" name="Nat. Commun.">
        <title>Thousands of microbial genomes shed light on interconnected biogeochemical processes in an aquifer system.</title>
        <authorList>
            <person name="Anantharaman K."/>
            <person name="Brown C.T."/>
            <person name="Hug L.A."/>
            <person name="Sharon I."/>
            <person name="Castelle C.J."/>
            <person name="Probst A.J."/>
            <person name="Thomas B.C."/>
            <person name="Singh A."/>
            <person name="Wilkins M.J."/>
            <person name="Karaoz U."/>
            <person name="Brodie E.L."/>
            <person name="Williams K.H."/>
            <person name="Hubbard S.S."/>
            <person name="Banfield J.F."/>
        </authorList>
    </citation>
    <scope>NUCLEOTIDE SEQUENCE [LARGE SCALE GENOMIC DNA]</scope>
</reference>
<feature type="binding site" evidence="13">
    <location>
        <begin position="420"/>
        <end position="427"/>
    </location>
    <ligand>
        <name>ATP</name>
        <dbReference type="ChEBI" id="CHEBI:30616"/>
    </ligand>
</feature>
<feature type="transmembrane region" description="Helical" evidence="14">
    <location>
        <begin position="90"/>
        <end position="109"/>
    </location>
</feature>
<keyword evidence="6 13" id="KW-0547">Nucleotide-binding</keyword>
<evidence type="ECO:0000256" key="12">
    <source>
        <dbReference type="ARBA" id="ARBA00023306"/>
    </source>
</evidence>
<dbReference type="GO" id="GO:0007059">
    <property type="term" value="P:chromosome segregation"/>
    <property type="evidence" value="ECO:0007669"/>
    <property type="project" value="UniProtKB-KW"/>
</dbReference>
<dbReference type="Pfam" id="PF13491">
    <property type="entry name" value="FtsK_4TM"/>
    <property type="match status" value="1"/>
</dbReference>
<evidence type="ECO:0000256" key="8">
    <source>
        <dbReference type="ARBA" id="ARBA00022840"/>
    </source>
</evidence>
<dbReference type="GO" id="GO:0005886">
    <property type="term" value="C:plasma membrane"/>
    <property type="evidence" value="ECO:0007669"/>
    <property type="project" value="UniProtKB-SubCell"/>
</dbReference>
<evidence type="ECO:0000313" key="17">
    <source>
        <dbReference type="Proteomes" id="UP000178615"/>
    </source>
</evidence>
<keyword evidence="3" id="KW-1003">Cell membrane</keyword>
<keyword evidence="8 13" id="KW-0067">ATP-binding</keyword>
<dbReference type="EMBL" id="MEUV01000007">
    <property type="protein sequence ID" value="OGC46352.1"/>
    <property type="molecule type" value="Genomic_DNA"/>
</dbReference>
<gene>
    <name evidence="16" type="ORF">A2V49_03595</name>
</gene>
<keyword evidence="4" id="KW-0132">Cell division</keyword>
<evidence type="ECO:0000256" key="13">
    <source>
        <dbReference type="PROSITE-ProRule" id="PRU00289"/>
    </source>
</evidence>
<feature type="domain" description="FtsK" evidence="15">
    <location>
        <begin position="402"/>
        <end position="507"/>
    </location>
</feature>
<evidence type="ECO:0000256" key="11">
    <source>
        <dbReference type="ARBA" id="ARBA00023136"/>
    </source>
</evidence>
<keyword evidence="9 14" id="KW-1133">Transmembrane helix</keyword>
<evidence type="ECO:0000256" key="14">
    <source>
        <dbReference type="SAM" id="Phobius"/>
    </source>
</evidence>
<evidence type="ECO:0000256" key="10">
    <source>
        <dbReference type="ARBA" id="ARBA00023125"/>
    </source>
</evidence>
<name>A0A1F4UNB5_UNCKA</name>
<evidence type="ECO:0000256" key="1">
    <source>
        <dbReference type="ARBA" id="ARBA00004651"/>
    </source>
</evidence>
<dbReference type="InterPro" id="IPR002543">
    <property type="entry name" value="FtsK_dom"/>
</dbReference>
<feature type="non-terminal residue" evidence="16">
    <location>
        <position position="507"/>
    </location>
</feature>
<comment type="subcellular location">
    <subcellularLocation>
        <location evidence="1">Cell membrane</location>
        <topology evidence="1">Multi-pass membrane protein</topology>
    </subcellularLocation>
</comment>